<keyword evidence="2" id="KW-0479">Metal-binding</keyword>
<dbReference type="GO" id="GO:0004181">
    <property type="term" value="F:metallocarboxypeptidase activity"/>
    <property type="evidence" value="ECO:0007669"/>
    <property type="project" value="InterPro"/>
</dbReference>
<dbReference type="InterPro" id="IPR055438">
    <property type="entry name" value="AstE_AspA_cat"/>
</dbReference>
<dbReference type="EMBL" id="GG693877">
    <property type="protein sequence ID" value="EES52412.1"/>
    <property type="molecule type" value="Genomic_DNA"/>
</dbReference>
<dbReference type="GO" id="GO:0006508">
    <property type="term" value="P:proteolysis"/>
    <property type="evidence" value="ECO:0007669"/>
    <property type="project" value="InterPro"/>
</dbReference>
<dbReference type="PROSITE" id="PS52035">
    <property type="entry name" value="PEPTIDASE_M14"/>
    <property type="match status" value="1"/>
</dbReference>
<evidence type="ECO:0000256" key="2">
    <source>
        <dbReference type="ARBA" id="ARBA00022723"/>
    </source>
</evidence>
<dbReference type="Proteomes" id="UP000009374">
    <property type="component" value="Unassembled WGS sequence"/>
</dbReference>
<feature type="active site" description="Proton donor/acceptor" evidence="5">
    <location>
        <position position="231"/>
    </location>
</feature>
<keyword evidence="3" id="KW-0378">Hydrolase</keyword>
<dbReference type="Pfam" id="PF24827">
    <property type="entry name" value="AstE_AspA_cat"/>
    <property type="match status" value="1"/>
</dbReference>
<dbReference type="Gene3D" id="3.40.630.10">
    <property type="entry name" value="Zn peptidases"/>
    <property type="match status" value="1"/>
</dbReference>
<evidence type="ECO:0000259" key="6">
    <source>
        <dbReference type="PROSITE" id="PS52035"/>
    </source>
</evidence>
<comment type="similarity">
    <text evidence="5">Belongs to the peptidase M14 family.</text>
</comment>
<organism evidence="7 8">
    <name type="scientific">Leptospirillum ferrodiazotrophum</name>
    <dbReference type="NCBI Taxonomy" id="412449"/>
    <lineage>
        <taxon>Bacteria</taxon>
        <taxon>Pseudomonadati</taxon>
        <taxon>Nitrospirota</taxon>
        <taxon>Nitrospiria</taxon>
        <taxon>Nitrospirales</taxon>
        <taxon>Nitrospiraceae</taxon>
        <taxon>Leptospirillum</taxon>
    </lineage>
</organism>
<dbReference type="CDD" id="cd06231">
    <property type="entry name" value="M14_REP34-like"/>
    <property type="match status" value="1"/>
</dbReference>
<evidence type="ECO:0000313" key="7">
    <source>
        <dbReference type="EMBL" id="EES52412.1"/>
    </source>
</evidence>
<accession>C6HY61</accession>
<name>C6HY61_9BACT</name>
<dbReference type="GO" id="GO:0016788">
    <property type="term" value="F:hydrolase activity, acting on ester bonds"/>
    <property type="evidence" value="ECO:0007669"/>
    <property type="project" value="InterPro"/>
</dbReference>
<evidence type="ECO:0000256" key="3">
    <source>
        <dbReference type="ARBA" id="ARBA00022801"/>
    </source>
</evidence>
<reference evidence="7 8" key="1">
    <citation type="journal article" date="2009" name="Appl. Environ. Microbiol.">
        <title>Community genomic and proteomic analyses of chemoautotrophic iron-oxidizing "Leptospirillum rubarum" (Group II) and "Leptospirillum ferrodiazotrophum" (Group III) bacteria in acid mine drainage biofilms.</title>
        <authorList>
            <person name="Goltsman D.S."/>
            <person name="Denef V.J."/>
            <person name="Singer S.W."/>
            <person name="VerBerkmoes N.C."/>
            <person name="Lefsrud M."/>
            <person name="Mueller R.S."/>
            <person name="Dick G.J."/>
            <person name="Sun C.L."/>
            <person name="Wheeler K.E."/>
            <person name="Zemla A."/>
            <person name="Baker B.J."/>
            <person name="Hauser L."/>
            <person name="Land M."/>
            <person name="Shah M.B."/>
            <person name="Thelen M.P."/>
            <person name="Hettich R.L."/>
            <person name="Banfield J.F."/>
        </authorList>
    </citation>
    <scope>NUCLEOTIDE SEQUENCE [LARGE SCALE GENOMIC DNA]</scope>
</reference>
<proteinExistence type="inferred from homology"/>
<sequence>MKEIFASHEFLSEVTRRGEAAGFRPRILGTVSADTGTVPILSLSRKVPGLAPRILIAAGIHGDEPAGPHTILSLLEDFKEKWEELRRFHLEIVPLINPSGFDRRQRHDASGIDPNRAFGSPSPPQEIRYLMDDYRRRRIDLFIDLHEDVDTPGFYLYELAPDTATAFGPHIISALRSAGYPINQSPTIEGMAAIDGLILRTSRSTPRFFRQGAPQGLYMKRLGTRRTLTFESPPKLPLSERVDMQRLALRTVVERFAP</sequence>
<feature type="domain" description="Peptidase M14" evidence="6">
    <location>
        <begin position="1"/>
        <end position="256"/>
    </location>
</feature>
<dbReference type="AlphaFoldDB" id="C6HY61"/>
<dbReference type="InterPro" id="IPR000834">
    <property type="entry name" value="Peptidase_M14"/>
</dbReference>
<evidence type="ECO:0000256" key="4">
    <source>
        <dbReference type="ARBA" id="ARBA00022833"/>
    </source>
</evidence>
<keyword evidence="8" id="KW-1185">Reference proteome</keyword>
<keyword evidence="4" id="KW-0862">Zinc</keyword>
<gene>
    <name evidence="7" type="ORF">UBAL3_94170019</name>
</gene>
<comment type="cofactor">
    <cofactor evidence="1">
        <name>Zn(2+)</name>
        <dbReference type="ChEBI" id="CHEBI:29105"/>
    </cofactor>
</comment>
<dbReference type="GO" id="GO:0008270">
    <property type="term" value="F:zinc ion binding"/>
    <property type="evidence" value="ECO:0007669"/>
    <property type="project" value="InterPro"/>
</dbReference>
<dbReference type="SUPFAM" id="SSF53187">
    <property type="entry name" value="Zn-dependent exopeptidases"/>
    <property type="match status" value="1"/>
</dbReference>
<protein>
    <recommendedName>
        <fullName evidence="6">Peptidase M14 domain-containing protein</fullName>
    </recommendedName>
</protein>
<evidence type="ECO:0000313" key="8">
    <source>
        <dbReference type="Proteomes" id="UP000009374"/>
    </source>
</evidence>
<evidence type="ECO:0000256" key="5">
    <source>
        <dbReference type="PROSITE-ProRule" id="PRU01379"/>
    </source>
</evidence>
<evidence type="ECO:0000256" key="1">
    <source>
        <dbReference type="ARBA" id="ARBA00001947"/>
    </source>
</evidence>